<comment type="caution">
    <text evidence="2">The sequence shown here is derived from an EMBL/GenBank/DDBJ whole genome shotgun (WGS) entry which is preliminary data.</text>
</comment>
<sequence length="110" mass="12748">VPHQFSQDPEVIKEVDELFRSKTLEEWLELTCGTKDLLLFPVNTLPQVMEDPQVKAHNMLWRVKHPEEGELIMVAPPFKMEGVEFGCRKLPPAFDEDREGVFKDLLEGEK</sequence>
<evidence type="ECO:0000313" key="2">
    <source>
        <dbReference type="EMBL" id="HDD53288.1"/>
    </source>
</evidence>
<dbReference type="Gene3D" id="3.40.50.10540">
    <property type="entry name" value="Crotonobetainyl-coa:carnitine coa-transferase, domain 1"/>
    <property type="match status" value="1"/>
</dbReference>
<protein>
    <recommendedName>
        <fullName evidence="3">CoA transferase</fullName>
    </recommendedName>
</protein>
<dbReference type="AlphaFoldDB" id="A0A7C0U6G4"/>
<dbReference type="Proteomes" id="UP000885690">
    <property type="component" value="Unassembled WGS sequence"/>
</dbReference>
<dbReference type="GO" id="GO:0008410">
    <property type="term" value="F:CoA-transferase activity"/>
    <property type="evidence" value="ECO:0007669"/>
    <property type="project" value="TreeGrafter"/>
</dbReference>
<proteinExistence type="predicted"/>
<reference evidence="2" key="1">
    <citation type="journal article" date="2020" name="mSystems">
        <title>Genome- and Community-Level Interaction Insights into Carbon Utilization and Element Cycling Functions of Hydrothermarchaeota in Hydrothermal Sediment.</title>
        <authorList>
            <person name="Zhou Z."/>
            <person name="Liu Y."/>
            <person name="Xu W."/>
            <person name="Pan J."/>
            <person name="Luo Z.H."/>
            <person name="Li M."/>
        </authorList>
    </citation>
    <scope>NUCLEOTIDE SEQUENCE [LARGE SCALE GENOMIC DNA]</scope>
    <source>
        <strain evidence="2">HyVt-115</strain>
    </source>
</reference>
<dbReference type="InterPro" id="IPR003673">
    <property type="entry name" value="CoA-Trfase_fam_III"/>
</dbReference>
<dbReference type="InterPro" id="IPR044855">
    <property type="entry name" value="CoA-Trfase_III_dom3_sf"/>
</dbReference>
<dbReference type="PANTHER" id="PTHR48207:SF3">
    <property type="entry name" value="SUCCINATE--HYDROXYMETHYLGLUTARATE COA-TRANSFERASE"/>
    <property type="match status" value="1"/>
</dbReference>
<accession>A0A7C0U6G4</accession>
<evidence type="ECO:0008006" key="3">
    <source>
        <dbReference type="Google" id="ProtNLM"/>
    </source>
</evidence>
<gene>
    <name evidence="2" type="ORF">ENF32_04395</name>
</gene>
<dbReference type="InterPro" id="IPR023606">
    <property type="entry name" value="CoA-Trfase_III_dom_1_sf"/>
</dbReference>
<dbReference type="InterPro" id="IPR050483">
    <property type="entry name" value="CoA-transferase_III_domain"/>
</dbReference>
<dbReference type="PANTHER" id="PTHR48207">
    <property type="entry name" value="SUCCINATE--HYDROXYMETHYLGLUTARATE COA-TRANSFERASE"/>
    <property type="match status" value="1"/>
</dbReference>
<feature type="non-terminal residue" evidence="2">
    <location>
        <position position="1"/>
    </location>
</feature>
<name>A0A7C0U6G4_9BACT</name>
<keyword evidence="1" id="KW-0808">Transferase</keyword>
<dbReference type="SUPFAM" id="SSF89796">
    <property type="entry name" value="CoA-transferase family III (CaiB/BaiF)"/>
    <property type="match status" value="1"/>
</dbReference>
<evidence type="ECO:0000256" key="1">
    <source>
        <dbReference type="ARBA" id="ARBA00022679"/>
    </source>
</evidence>
<dbReference type="Pfam" id="PF02515">
    <property type="entry name" value="CoA_transf_3"/>
    <property type="match status" value="1"/>
</dbReference>
<organism evidence="2">
    <name type="scientific">Thermosulfidibacter takaii</name>
    <dbReference type="NCBI Taxonomy" id="412593"/>
    <lineage>
        <taxon>Bacteria</taxon>
        <taxon>Pseudomonadati</taxon>
        <taxon>Thermosulfidibacterota</taxon>
        <taxon>Thermosulfidibacteria</taxon>
        <taxon>Thermosulfidibacterales</taxon>
        <taxon>Thermosulfidibacteraceae</taxon>
    </lineage>
</organism>
<dbReference type="Gene3D" id="3.30.1540.10">
    <property type="entry name" value="formyl-coa transferase, domain 3"/>
    <property type="match status" value="1"/>
</dbReference>
<dbReference type="EMBL" id="DQWS01000164">
    <property type="protein sequence ID" value="HDD53288.1"/>
    <property type="molecule type" value="Genomic_DNA"/>
</dbReference>